<dbReference type="RefSeq" id="WP_342591134.1">
    <property type="nucleotide sequence ID" value="NZ_JAGIOI010000001.1"/>
</dbReference>
<evidence type="ECO:0000256" key="5">
    <source>
        <dbReference type="ARBA" id="ARBA00022989"/>
    </source>
</evidence>
<evidence type="ECO:0000256" key="6">
    <source>
        <dbReference type="ARBA" id="ARBA00023136"/>
    </source>
</evidence>
<evidence type="ECO:0000256" key="8">
    <source>
        <dbReference type="SAM" id="Phobius"/>
    </source>
</evidence>
<protein>
    <submittedName>
        <fullName evidence="10">Membrane protein DedA with SNARE-associated domain</fullName>
    </submittedName>
</protein>
<evidence type="ECO:0000256" key="1">
    <source>
        <dbReference type="ARBA" id="ARBA00004651"/>
    </source>
</evidence>
<dbReference type="PANTHER" id="PTHR30353:SF0">
    <property type="entry name" value="TRANSMEMBRANE PROTEIN"/>
    <property type="match status" value="1"/>
</dbReference>
<name>A0ABS4YS85_9MICC</name>
<gene>
    <name evidence="10" type="ORF">JOF48_000462</name>
</gene>
<dbReference type="InterPro" id="IPR032818">
    <property type="entry name" value="DedA-like"/>
</dbReference>
<dbReference type="Pfam" id="PF09335">
    <property type="entry name" value="VTT_dom"/>
    <property type="match status" value="1"/>
</dbReference>
<feature type="transmembrane region" description="Helical" evidence="8">
    <location>
        <begin position="61"/>
        <end position="81"/>
    </location>
</feature>
<feature type="transmembrane region" description="Helical" evidence="8">
    <location>
        <begin position="176"/>
        <end position="197"/>
    </location>
</feature>
<evidence type="ECO:0000259" key="9">
    <source>
        <dbReference type="Pfam" id="PF09335"/>
    </source>
</evidence>
<reference evidence="10 11" key="1">
    <citation type="submission" date="2021-03" db="EMBL/GenBank/DDBJ databases">
        <title>Sequencing the genomes of 1000 actinobacteria strains.</title>
        <authorList>
            <person name="Klenk H.-P."/>
        </authorList>
    </citation>
    <scope>NUCLEOTIDE SEQUENCE [LARGE SCALE GENOMIC DNA]</scope>
    <source>
        <strain evidence="10 11">DSM 16005</strain>
    </source>
</reference>
<keyword evidence="4 8" id="KW-0812">Transmembrane</keyword>
<evidence type="ECO:0000313" key="10">
    <source>
        <dbReference type="EMBL" id="MBP2411663.1"/>
    </source>
</evidence>
<feature type="compositionally biased region" description="Low complexity" evidence="7">
    <location>
        <begin position="236"/>
        <end position="274"/>
    </location>
</feature>
<dbReference type="InterPro" id="IPR032816">
    <property type="entry name" value="VTT_dom"/>
</dbReference>
<feature type="transmembrane region" description="Helical" evidence="8">
    <location>
        <begin position="146"/>
        <end position="170"/>
    </location>
</feature>
<sequence>MDFLHIIGQLNVLIEHSASQWWVIPLVSLFCLIDGFFLFLPSETAIVALASIAARSGEPNIWLLILGASIGAIVGDNIAYLMGRKLGTTRFAWMRRPRGAKAFAWAGKELEKRGAMLIFTARYIPVGRIAVNFTAGATYFPWRRFALLDSIAVVTWAGYSVAVGTFAGRWVHDNPLLGVGIAIVFAIAIGFIVDHAMKYLHHFLEKRGRIAPRPAPGAAAAEVAARVQAEAAQAAAAQAQASPAEAASPGHGSEGRAGTPAAGAPVANAGEAPGQVPAVGHPPEIPAVVPDNAVPGPCTSPLPVVAAVRAPRHWDPRKLAQHDTHP</sequence>
<keyword evidence="6 8" id="KW-0472">Membrane</keyword>
<keyword evidence="3" id="KW-1003">Cell membrane</keyword>
<dbReference type="EMBL" id="JAGIOI010000001">
    <property type="protein sequence ID" value="MBP2411663.1"/>
    <property type="molecule type" value="Genomic_DNA"/>
</dbReference>
<keyword evidence="5 8" id="KW-1133">Transmembrane helix</keyword>
<feature type="region of interest" description="Disordered" evidence="7">
    <location>
        <begin position="236"/>
        <end position="298"/>
    </location>
</feature>
<feature type="transmembrane region" description="Helical" evidence="8">
    <location>
        <begin position="21"/>
        <end position="41"/>
    </location>
</feature>
<keyword evidence="11" id="KW-1185">Reference proteome</keyword>
<comment type="similarity">
    <text evidence="2">Belongs to the DedA family.</text>
</comment>
<comment type="subcellular location">
    <subcellularLocation>
        <location evidence="1">Cell membrane</location>
        <topology evidence="1">Multi-pass membrane protein</topology>
    </subcellularLocation>
</comment>
<evidence type="ECO:0000256" key="7">
    <source>
        <dbReference type="SAM" id="MobiDB-lite"/>
    </source>
</evidence>
<evidence type="ECO:0000256" key="4">
    <source>
        <dbReference type="ARBA" id="ARBA00022692"/>
    </source>
</evidence>
<organism evidence="10 11">
    <name type="scientific">Arthrobacter stackebrandtii</name>
    <dbReference type="NCBI Taxonomy" id="272161"/>
    <lineage>
        <taxon>Bacteria</taxon>
        <taxon>Bacillati</taxon>
        <taxon>Actinomycetota</taxon>
        <taxon>Actinomycetes</taxon>
        <taxon>Micrococcales</taxon>
        <taxon>Micrococcaceae</taxon>
        <taxon>Arthrobacter</taxon>
    </lineage>
</organism>
<evidence type="ECO:0000256" key="2">
    <source>
        <dbReference type="ARBA" id="ARBA00010792"/>
    </source>
</evidence>
<dbReference type="PANTHER" id="PTHR30353">
    <property type="entry name" value="INNER MEMBRANE PROTEIN DEDA-RELATED"/>
    <property type="match status" value="1"/>
</dbReference>
<feature type="domain" description="VTT" evidence="9">
    <location>
        <begin position="41"/>
        <end position="164"/>
    </location>
</feature>
<comment type="caution">
    <text evidence="10">The sequence shown here is derived from an EMBL/GenBank/DDBJ whole genome shotgun (WGS) entry which is preliminary data.</text>
</comment>
<evidence type="ECO:0000313" key="11">
    <source>
        <dbReference type="Proteomes" id="UP000711614"/>
    </source>
</evidence>
<accession>A0ABS4YS85</accession>
<dbReference type="Proteomes" id="UP000711614">
    <property type="component" value="Unassembled WGS sequence"/>
</dbReference>
<evidence type="ECO:0000256" key="3">
    <source>
        <dbReference type="ARBA" id="ARBA00022475"/>
    </source>
</evidence>
<proteinExistence type="inferred from homology"/>